<dbReference type="HOGENOM" id="CLU_018830_0_0_1"/>
<evidence type="ECO:0000256" key="1">
    <source>
        <dbReference type="ARBA" id="ARBA00022443"/>
    </source>
</evidence>
<feature type="region of interest" description="Disordered" evidence="3">
    <location>
        <begin position="446"/>
        <end position="512"/>
    </location>
</feature>
<evidence type="ECO:0000256" key="4">
    <source>
        <dbReference type="SAM" id="Phobius"/>
    </source>
</evidence>
<feature type="domain" description="SH3" evidence="5">
    <location>
        <begin position="501"/>
        <end position="562"/>
    </location>
</feature>
<dbReference type="OrthoDB" id="5340910at2759"/>
<evidence type="ECO:0000313" key="7">
    <source>
        <dbReference type="Proteomes" id="UP000018001"/>
    </source>
</evidence>
<keyword evidence="4" id="KW-1133">Transmembrane helix</keyword>
<protein>
    <recommendedName>
        <fullName evidence="5">SH3 domain-containing protein</fullName>
    </recommendedName>
</protein>
<feature type="compositionally biased region" description="Pro residues" evidence="3">
    <location>
        <begin position="469"/>
        <end position="480"/>
    </location>
</feature>
<feature type="region of interest" description="Disordered" evidence="3">
    <location>
        <begin position="27"/>
        <end position="97"/>
    </location>
</feature>
<name>V5GFV5_BYSSN</name>
<comment type="caution">
    <text evidence="6">The sequence shown here is derived from an EMBL/GenBank/DDBJ whole genome shotgun (WGS) entry which is preliminary data.</text>
</comment>
<dbReference type="Pfam" id="PF14604">
    <property type="entry name" value="SH3_9"/>
    <property type="match status" value="1"/>
</dbReference>
<keyword evidence="4" id="KW-0472">Membrane</keyword>
<dbReference type="Gene3D" id="2.30.30.40">
    <property type="entry name" value="SH3 Domains"/>
    <property type="match status" value="1"/>
</dbReference>
<dbReference type="eggNOG" id="ENOG502S2UQ">
    <property type="taxonomic scope" value="Eukaryota"/>
</dbReference>
<feature type="compositionally biased region" description="Basic and acidic residues" evidence="3">
    <location>
        <begin position="132"/>
        <end position="156"/>
    </location>
</feature>
<dbReference type="EMBL" id="BAUL01000330">
    <property type="protein sequence ID" value="GAD99837.1"/>
    <property type="molecule type" value="Genomic_DNA"/>
</dbReference>
<evidence type="ECO:0000259" key="5">
    <source>
        <dbReference type="PROSITE" id="PS50002"/>
    </source>
</evidence>
<feature type="compositionally biased region" description="Low complexity" evidence="3">
    <location>
        <begin position="694"/>
        <end position="707"/>
    </location>
</feature>
<feature type="compositionally biased region" description="Low complexity" evidence="3">
    <location>
        <begin position="218"/>
        <end position="235"/>
    </location>
</feature>
<dbReference type="InterPro" id="IPR001452">
    <property type="entry name" value="SH3_domain"/>
</dbReference>
<dbReference type="Proteomes" id="UP000018001">
    <property type="component" value="Unassembled WGS sequence"/>
</dbReference>
<feature type="transmembrane region" description="Helical" evidence="4">
    <location>
        <begin position="242"/>
        <end position="263"/>
    </location>
</feature>
<evidence type="ECO:0000256" key="3">
    <source>
        <dbReference type="SAM" id="MobiDB-lite"/>
    </source>
</evidence>
<feature type="region of interest" description="Disordered" evidence="3">
    <location>
        <begin position="548"/>
        <end position="730"/>
    </location>
</feature>
<feature type="compositionally biased region" description="Acidic residues" evidence="3">
    <location>
        <begin position="43"/>
        <end position="54"/>
    </location>
</feature>
<feature type="compositionally biased region" description="Polar residues" evidence="3">
    <location>
        <begin position="360"/>
        <end position="370"/>
    </location>
</feature>
<dbReference type="InterPro" id="IPR036028">
    <property type="entry name" value="SH3-like_dom_sf"/>
</dbReference>
<dbReference type="SUPFAM" id="SSF50044">
    <property type="entry name" value="SH3-domain"/>
    <property type="match status" value="1"/>
</dbReference>
<dbReference type="AlphaFoldDB" id="V5GFV5"/>
<sequence>MVHGHAHHGHAALNKRGLVDDFLNEFGGSDDDATQIKSKENDNSDTGDNGDNDNDDRKAPKVVYVTMPQTFDGPVGGYRTMDNSDSGDSGVGGAVGVGAPVQQTAASEQHATSAEAGVGGAVGVGAPVQQTRTKEPTKEPAAKATEEANHPAKESNKVPTAIEPPTATATGDHMTAITHAGSKPSAVHTTLQTAVATAATAATGLTNAAAGVNQAAATGSSTASTSTSKDSSSQGMSGGAKAGVAIGIIAGVIMIASLVLFWLHKKKQHQKMLAQDNEKSFGAPAAPAPPAPSEKPVPPPPPMTQSTTPSKPPQLNVRPITQFAPDLSMESNTGNAALAPASAAAAATATGAVATGTVSRNLTGNSITSPQTPPKSGGSQNPFNDPVDPFGNHAAVPSPPASSAASDASEIKGADIPIRDSGVLPGGSALGEAAAGAAIGVAVGETVSSGQERKDQPPSGHKFETRPASPAPTGPLPPSPAGSVNAGAVAVPGTPGSSGPPPSNVHRVQMDFTPSMEDELELRAGQLVRLLHEYDDGWALCIRMDRSQQGVAPRTCLSARPVKPRSRPSGSGPGLRGPPPMMGPNGRPKSPAGGPGRRPQSPRFYPQEGRPMSPARPAYAGPPRPPPQGRPMSPAQFPASRSMSPGPGFRPPPQRSMSPGPYGPPGLQKPSAPVSQRRRSNSASGIVGNFSRNGPPSSSPLAGLPPRSQTPDSMASRGPIDRKPVPGQAL</sequence>
<feature type="region of interest" description="Disordered" evidence="3">
    <location>
        <begin position="273"/>
        <end position="318"/>
    </location>
</feature>
<feature type="region of interest" description="Disordered" evidence="3">
    <location>
        <begin position="130"/>
        <end position="169"/>
    </location>
</feature>
<accession>V5GFV5</accession>
<dbReference type="SMART" id="SM00326">
    <property type="entry name" value="SH3"/>
    <property type="match status" value="1"/>
</dbReference>
<feature type="compositionally biased region" description="Low complexity" evidence="3">
    <location>
        <begin position="159"/>
        <end position="169"/>
    </location>
</feature>
<feature type="region of interest" description="Disordered" evidence="3">
    <location>
        <begin position="218"/>
        <end position="239"/>
    </location>
</feature>
<feature type="compositionally biased region" description="Pro residues" evidence="3">
    <location>
        <begin position="620"/>
        <end position="629"/>
    </location>
</feature>
<dbReference type="PROSITE" id="PS50002">
    <property type="entry name" value="SH3"/>
    <property type="match status" value="1"/>
</dbReference>
<reference evidence="7" key="1">
    <citation type="journal article" date="2014" name="Genome Announc.">
        <title>Draft genome sequence of the formaldehyde-resistant fungus Byssochlamys spectabilis No. 5 (anamorph Paecilomyces variotii No. 5) (NBRC109023).</title>
        <authorList>
            <person name="Oka T."/>
            <person name="Ekino K."/>
            <person name="Fukuda K."/>
            <person name="Nomura Y."/>
        </authorList>
    </citation>
    <scope>NUCLEOTIDE SEQUENCE [LARGE SCALE GENOMIC DNA]</scope>
    <source>
        <strain evidence="7">No. 5 / NBRC 109023</strain>
    </source>
</reference>
<feature type="compositionally biased region" description="Pro residues" evidence="3">
    <location>
        <begin position="286"/>
        <end position="303"/>
    </location>
</feature>
<dbReference type="InParanoid" id="V5GFV5"/>
<evidence type="ECO:0000256" key="2">
    <source>
        <dbReference type="PROSITE-ProRule" id="PRU00192"/>
    </source>
</evidence>
<feature type="compositionally biased region" description="Basic and acidic residues" evidence="3">
    <location>
        <begin position="451"/>
        <end position="465"/>
    </location>
</feature>
<gene>
    <name evidence="6" type="ORF">PVAR5_8564</name>
</gene>
<evidence type="ECO:0000313" key="6">
    <source>
        <dbReference type="EMBL" id="GAD99837.1"/>
    </source>
</evidence>
<feature type="region of interest" description="Disordered" evidence="3">
    <location>
        <begin position="360"/>
        <end position="429"/>
    </location>
</feature>
<keyword evidence="7" id="KW-1185">Reference proteome</keyword>
<keyword evidence="1 2" id="KW-0728">SH3 domain</keyword>
<organism evidence="6 7">
    <name type="scientific">Byssochlamys spectabilis (strain No. 5 / NBRC 109023)</name>
    <name type="common">Paecilomyces variotii</name>
    <dbReference type="NCBI Taxonomy" id="1356009"/>
    <lineage>
        <taxon>Eukaryota</taxon>
        <taxon>Fungi</taxon>
        <taxon>Dikarya</taxon>
        <taxon>Ascomycota</taxon>
        <taxon>Pezizomycotina</taxon>
        <taxon>Eurotiomycetes</taxon>
        <taxon>Eurotiomycetidae</taxon>
        <taxon>Eurotiales</taxon>
        <taxon>Thermoascaceae</taxon>
        <taxon>Paecilomyces</taxon>
    </lineage>
</organism>
<keyword evidence="4" id="KW-0812">Transmembrane</keyword>
<proteinExistence type="predicted"/>